<evidence type="ECO:0000256" key="2">
    <source>
        <dbReference type="SAM" id="SignalP"/>
    </source>
</evidence>
<keyword evidence="1" id="KW-0472">Membrane</keyword>
<reference evidence="3" key="1">
    <citation type="submission" date="2022-08" db="EMBL/GenBank/DDBJ databases">
        <authorList>
            <consortium name="DOE Joint Genome Institute"/>
            <person name="Min B."/>
            <person name="Riley R."/>
            <person name="Sierra-Patev S."/>
            <person name="Naranjo-Ortiz M."/>
            <person name="Looney B."/>
            <person name="Konkel Z."/>
            <person name="Slot J.C."/>
            <person name="Sakamoto Y."/>
            <person name="Steenwyk J.L."/>
            <person name="Rokas A."/>
            <person name="Carro J."/>
            <person name="Camarero S."/>
            <person name="Ferreira P."/>
            <person name="Molpeceres G."/>
            <person name="Ruiz-Duenas F.J."/>
            <person name="Serrano A."/>
            <person name="Henrissat B."/>
            <person name="Drula E."/>
            <person name="Hughes K.W."/>
            <person name="Mata J.L."/>
            <person name="Ishikawa N.K."/>
            <person name="Vargas-Isla R."/>
            <person name="Ushijima S."/>
            <person name="Smith C.A."/>
            <person name="Ahrendt S."/>
            <person name="Andreopoulos W."/>
            <person name="He G."/>
            <person name="Labutti K."/>
            <person name="Lipzen A."/>
            <person name="Ng V."/>
            <person name="Sandor L."/>
            <person name="Barry K."/>
            <person name="Martinez A.T."/>
            <person name="Xiao Y."/>
            <person name="Gibbons J.G."/>
            <person name="Terashima K."/>
            <person name="Hibbett D.S."/>
            <person name="Grigoriev I.V."/>
        </authorList>
    </citation>
    <scope>NUCLEOTIDE SEQUENCE</scope>
    <source>
        <strain evidence="3">TFB7829</strain>
    </source>
</reference>
<evidence type="ECO:0008006" key="5">
    <source>
        <dbReference type="Google" id="ProtNLM"/>
    </source>
</evidence>
<organism evidence="3 4">
    <name type="scientific">Lentinula detonsa</name>
    <dbReference type="NCBI Taxonomy" id="2804962"/>
    <lineage>
        <taxon>Eukaryota</taxon>
        <taxon>Fungi</taxon>
        <taxon>Dikarya</taxon>
        <taxon>Basidiomycota</taxon>
        <taxon>Agaricomycotina</taxon>
        <taxon>Agaricomycetes</taxon>
        <taxon>Agaricomycetidae</taxon>
        <taxon>Agaricales</taxon>
        <taxon>Marasmiineae</taxon>
        <taxon>Omphalotaceae</taxon>
        <taxon>Lentinula</taxon>
    </lineage>
</organism>
<gene>
    <name evidence="3" type="ORF">F5890DRAFT_1542768</name>
</gene>
<feature type="transmembrane region" description="Helical" evidence="1">
    <location>
        <begin position="60"/>
        <end position="77"/>
    </location>
</feature>
<feature type="signal peptide" evidence="2">
    <location>
        <begin position="1"/>
        <end position="20"/>
    </location>
</feature>
<name>A0AA38UQF6_9AGAR</name>
<evidence type="ECO:0000313" key="4">
    <source>
        <dbReference type="Proteomes" id="UP001163850"/>
    </source>
</evidence>
<dbReference type="Proteomes" id="UP001163850">
    <property type="component" value="Unassembled WGS sequence"/>
</dbReference>
<comment type="caution">
    <text evidence="3">The sequence shown here is derived from an EMBL/GenBank/DDBJ whole genome shotgun (WGS) entry which is preliminary data.</text>
</comment>
<keyword evidence="2" id="KW-0732">Signal</keyword>
<dbReference type="EMBL" id="MU802214">
    <property type="protein sequence ID" value="KAJ3980187.1"/>
    <property type="molecule type" value="Genomic_DNA"/>
</dbReference>
<keyword evidence="1" id="KW-1133">Transmembrane helix</keyword>
<evidence type="ECO:0000256" key="1">
    <source>
        <dbReference type="SAM" id="Phobius"/>
    </source>
</evidence>
<accession>A0AA38UQF6</accession>
<evidence type="ECO:0000313" key="3">
    <source>
        <dbReference type="EMBL" id="KAJ3980187.1"/>
    </source>
</evidence>
<dbReference type="AlphaFoldDB" id="A0AA38UQF6"/>
<feature type="chain" id="PRO_5041360285" description="Secreted protein" evidence="2">
    <location>
        <begin position="21"/>
        <end position="114"/>
    </location>
</feature>
<protein>
    <recommendedName>
        <fullName evidence="5">Secreted protein</fullName>
    </recommendedName>
</protein>
<keyword evidence="1" id="KW-0812">Transmembrane</keyword>
<sequence>MWALVLYFLSLSGLGIQVCAIYPPCCHIYILFKQWPVHNALKGVVLGHGHSRTCLRFDCFFFALMVLFVMWELSIYTRTRFATKQKRYCVWKPFASKKSNPTQISNNSCTQKNR</sequence>
<proteinExistence type="predicted"/>